<dbReference type="EMBL" id="AXCR01000007">
    <property type="protein sequence ID" value="KJR84761.1"/>
    <property type="molecule type" value="Genomic_DNA"/>
</dbReference>
<feature type="region of interest" description="Disordered" evidence="1">
    <location>
        <begin position="1"/>
        <end position="44"/>
    </location>
</feature>
<dbReference type="AlphaFoldDB" id="A0A0F2M9C7"/>
<name>A0A0F2M9C7_SPOSC</name>
<accession>A0A0F2M9C7</accession>
<reference evidence="2 3" key="2">
    <citation type="journal article" date="2015" name="Eukaryot. Cell">
        <title>Asexual propagation of a virulent clone complex in a human and feline outbreak of sporotrichosis.</title>
        <authorList>
            <person name="Teixeira Mde M."/>
            <person name="Rodrigues A.M."/>
            <person name="Tsui C.K."/>
            <person name="de Almeida L.G."/>
            <person name="Van Diepeningen A.D."/>
            <person name="van den Ende B.G."/>
            <person name="Fernandes G.F."/>
            <person name="Kano R."/>
            <person name="Hamelin R.C."/>
            <person name="Lopes-Bezerra L.M."/>
            <person name="Vasconcelos A.T."/>
            <person name="de Hoog S."/>
            <person name="de Camargo Z.P."/>
            <person name="Felipe M.S."/>
        </authorList>
    </citation>
    <scope>NUCLEOTIDE SEQUENCE [LARGE SCALE GENOMIC DNA]</scope>
    <source>
        <strain evidence="2 3">1099-18</strain>
    </source>
</reference>
<comment type="caution">
    <text evidence="2">The sequence shown here is derived from an EMBL/GenBank/DDBJ whole genome shotgun (WGS) entry which is preliminary data.</text>
</comment>
<dbReference type="GeneID" id="27672515"/>
<evidence type="ECO:0000313" key="3">
    <source>
        <dbReference type="Proteomes" id="UP000033710"/>
    </source>
</evidence>
<dbReference type="RefSeq" id="XP_016587437.1">
    <property type="nucleotide sequence ID" value="XM_016737238.1"/>
</dbReference>
<sequence length="67" mass="7160">MTTAVPGPVAEKKDDSNDEVEVEEGGGKRKLKRSQETDTPATTAQLTISTKVDVGVSMMSAIQPREI</sequence>
<reference evidence="2 3" key="1">
    <citation type="journal article" date="2014" name="BMC Genomics">
        <title>Comparative genomics of the major fungal agents of human and animal Sporotrichosis: Sporothrix schenckii and Sporothrix brasiliensis.</title>
        <authorList>
            <person name="Teixeira M.M."/>
            <person name="de Almeida L.G."/>
            <person name="Kubitschek-Barreira P."/>
            <person name="Alves F.L."/>
            <person name="Kioshima E.S."/>
            <person name="Abadio A.K."/>
            <person name="Fernandes L."/>
            <person name="Derengowski L.S."/>
            <person name="Ferreira K.S."/>
            <person name="Souza R.C."/>
            <person name="Ruiz J.C."/>
            <person name="de Andrade N.C."/>
            <person name="Paes H.C."/>
            <person name="Nicola A.M."/>
            <person name="Albuquerque P."/>
            <person name="Gerber A.L."/>
            <person name="Martins V.P."/>
            <person name="Peconick L.D."/>
            <person name="Neto A.V."/>
            <person name="Chaucanez C.B."/>
            <person name="Silva P.A."/>
            <person name="Cunha O.L."/>
            <person name="de Oliveira F.F."/>
            <person name="dos Santos T.C."/>
            <person name="Barros A.L."/>
            <person name="Soares M.A."/>
            <person name="de Oliveira L.M."/>
            <person name="Marini M.M."/>
            <person name="Villalobos-Duno H."/>
            <person name="Cunha M.M."/>
            <person name="de Hoog S."/>
            <person name="da Silveira J.F."/>
            <person name="Henrissat B."/>
            <person name="Nino-Vega G.A."/>
            <person name="Cisalpino P.S."/>
            <person name="Mora-Montes H.M."/>
            <person name="Almeida S.R."/>
            <person name="Stajich J.E."/>
            <person name="Lopes-Bezerra L.M."/>
            <person name="Vasconcelos A.T."/>
            <person name="Felipe M.S."/>
        </authorList>
    </citation>
    <scope>NUCLEOTIDE SEQUENCE [LARGE SCALE GENOMIC DNA]</scope>
    <source>
        <strain evidence="2 3">1099-18</strain>
    </source>
</reference>
<dbReference type="Proteomes" id="UP000033710">
    <property type="component" value="Unassembled WGS sequence"/>
</dbReference>
<proteinExistence type="predicted"/>
<dbReference type="VEuPathDB" id="FungiDB:SPSK_11018"/>
<dbReference type="KEGG" id="ssck:SPSK_11018"/>
<protein>
    <submittedName>
        <fullName evidence="2">Uncharacterized protein</fullName>
    </submittedName>
</protein>
<evidence type="ECO:0000256" key="1">
    <source>
        <dbReference type="SAM" id="MobiDB-lite"/>
    </source>
</evidence>
<gene>
    <name evidence="2" type="ORF">SPSK_11018</name>
</gene>
<organism evidence="2 3">
    <name type="scientific">Sporothrix schenckii 1099-18</name>
    <dbReference type="NCBI Taxonomy" id="1397361"/>
    <lineage>
        <taxon>Eukaryota</taxon>
        <taxon>Fungi</taxon>
        <taxon>Dikarya</taxon>
        <taxon>Ascomycota</taxon>
        <taxon>Pezizomycotina</taxon>
        <taxon>Sordariomycetes</taxon>
        <taxon>Sordariomycetidae</taxon>
        <taxon>Ophiostomatales</taxon>
        <taxon>Ophiostomataceae</taxon>
        <taxon>Sporothrix</taxon>
    </lineage>
</organism>
<evidence type="ECO:0000313" key="2">
    <source>
        <dbReference type="EMBL" id="KJR84761.1"/>
    </source>
</evidence>